<proteinExistence type="inferred from homology"/>
<dbReference type="KEGG" id="ppho:CTZ24_25885"/>
<evidence type="ECO:0000313" key="5">
    <source>
        <dbReference type="Proteomes" id="UP001171299"/>
    </source>
</evidence>
<reference evidence="4" key="1">
    <citation type="submission" date="2017-11" db="EMBL/GenBank/DDBJ databases">
        <title>Genome sequence of Pantoea sp. MSR2.</title>
        <authorList>
            <person name="Nascimento F.X."/>
        </authorList>
    </citation>
    <scope>NUCLEOTIDE SEQUENCE [LARGE SCALE GENOMIC DNA]</scope>
    <source>
        <strain evidence="4">MSR2</strain>
        <plasmid evidence="4">pmsr2d</plasmid>
    </source>
</reference>
<reference evidence="3" key="2">
    <citation type="journal article" date="2020" name="Environ. Microbiol.">
        <title>The extreme plant-growth-promoting properties of Pantoea phytobeneficialis MSR2 revealed by functional and genomic analysis.</title>
        <authorList>
            <person name="Nascimento F.X."/>
            <person name="Hernandez A.G."/>
            <person name="Glick B.R."/>
            <person name="Rossi M.J."/>
        </authorList>
    </citation>
    <scope>NUCLEOTIDE SEQUENCE</scope>
    <source>
        <strain evidence="3">MSR2</strain>
    </source>
</reference>
<dbReference type="InterPro" id="IPR036388">
    <property type="entry name" value="WH-like_DNA-bd_sf"/>
</dbReference>
<dbReference type="PANTHER" id="PTHR18964">
    <property type="entry name" value="ROK (REPRESSOR, ORF, KINASE) FAMILY"/>
    <property type="match status" value="1"/>
</dbReference>
<dbReference type="Gene3D" id="3.30.420.40">
    <property type="match status" value="1"/>
</dbReference>
<sequence length="339" mass="37242">MNFRHELLNMLHSAPESRISLAEQLEVTRPYITKLTNALLAEGVIEQTEQLSSGGGRPRTLLAVRKRQYFSLNIMVRELTVEATINDYHTGELSLAAAGITFDAPVTLARFISHVQDLATRLCQTAGIDAARLKHIGIALQGGIEQDTGVVKWCPAFVERDIPLKAQLMLATALSVAVVNIAWCSSYMLAKTERLTGSWIALMPGFSSLGFGYYIDGKPVFGANGFYPEIVHLPYPGGLEKAFALDGDPDDQQIAASIDALLFAIHCTAPVHNIKQVILTGEFFDDVPADFIPHIVARLTSHPSPHINTLQLRYIKTQRFYSMKGLVRLSSDAITPLID</sequence>
<dbReference type="EMBL" id="JAUOOM010000008">
    <property type="protein sequence ID" value="MDO6406931.1"/>
    <property type="molecule type" value="Genomic_DNA"/>
</dbReference>
<dbReference type="RefSeq" id="WP_208727316.1">
    <property type="nucleotide sequence ID" value="NZ_CP024640.1"/>
</dbReference>
<geneLocation type="plasmid" evidence="3">
    <name>pMSR2D</name>
</geneLocation>
<evidence type="ECO:0000313" key="4">
    <source>
        <dbReference type="Proteomes" id="UP000424872"/>
    </source>
</evidence>
<evidence type="ECO:0000313" key="3">
    <source>
        <dbReference type="EMBL" id="QGR09897.1"/>
    </source>
</evidence>
<dbReference type="PANTHER" id="PTHR18964:SF149">
    <property type="entry name" value="BIFUNCTIONAL UDP-N-ACETYLGLUCOSAMINE 2-EPIMERASE_N-ACETYLMANNOSAMINE KINASE"/>
    <property type="match status" value="1"/>
</dbReference>
<protein>
    <submittedName>
        <fullName evidence="2">ROK family protein</fullName>
    </submittedName>
</protein>
<keyword evidence="5" id="KW-1185">Reference proteome</keyword>
<evidence type="ECO:0000256" key="1">
    <source>
        <dbReference type="ARBA" id="ARBA00006479"/>
    </source>
</evidence>
<geneLocation type="plasmid" evidence="4">
    <name>pmsr2d</name>
</geneLocation>
<dbReference type="SUPFAM" id="SSF53067">
    <property type="entry name" value="Actin-like ATPase domain"/>
    <property type="match status" value="2"/>
</dbReference>
<dbReference type="AlphaFoldDB" id="A0AAP9KSJ8"/>
<dbReference type="InterPro" id="IPR036390">
    <property type="entry name" value="WH_DNA-bd_sf"/>
</dbReference>
<accession>A0AAP9KSJ8</accession>
<name>A0AAP9KSJ8_9GAMM</name>
<reference evidence="2" key="3">
    <citation type="submission" date="2023-07" db="EMBL/GenBank/DDBJ databases">
        <title>The extreme plant-growth-promoting properties of Pantoea phytobeneficialis PF55 revealed by functional and genomic analysis.</title>
        <authorList>
            <person name="Nascimento F.X."/>
            <person name="Marcio R.J."/>
        </authorList>
    </citation>
    <scope>NUCLEOTIDE SEQUENCE</scope>
    <source>
        <strain evidence="2">PF55</strain>
    </source>
</reference>
<dbReference type="Proteomes" id="UP001171299">
    <property type="component" value="Unassembled WGS sequence"/>
</dbReference>
<dbReference type="EMBL" id="CP024640">
    <property type="protein sequence ID" value="QGR09897.1"/>
    <property type="molecule type" value="Genomic_DNA"/>
</dbReference>
<evidence type="ECO:0000313" key="2">
    <source>
        <dbReference type="EMBL" id="MDO6406931.1"/>
    </source>
</evidence>
<dbReference type="InterPro" id="IPR043129">
    <property type="entry name" value="ATPase_NBD"/>
</dbReference>
<gene>
    <name evidence="3" type="ORF">CTZ24_25885</name>
    <name evidence="2" type="ORF">Q3404_10100</name>
</gene>
<dbReference type="Gene3D" id="1.10.10.10">
    <property type="entry name" value="Winged helix-like DNA-binding domain superfamily/Winged helix DNA-binding domain"/>
    <property type="match status" value="1"/>
</dbReference>
<dbReference type="SUPFAM" id="SSF46785">
    <property type="entry name" value="Winged helix' DNA-binding domain"/>
    <property type="match status" value="1"/>
</dbReference>
<comment type="similarity">
    <text evidence="1">Belongs to the ROK (NagC/XylR) family.</text>
</comment>
<keyword evidence="3" id="KW-0614">Plasmid</keyword>
<dbReference type="Proteomes" id="UP000424872">
    <property type="component" value="Plasmid pMSR2D"/>
</dbReference>
<dbReference type="InterPro" id="IPR000600">
    <property type="entry name" value="ROK"/>
</dbReference>
<organism evidence="3 4">
    <name type="scientific">Pantoea phytobeneficialis</name>
    <dbReference type="NCBI Taxonomy" id="2052056"/>
    <lineage>
        <taxon>Bacteria</taxon>
        <taxon>Pseudomonadati</taxon>
        <taxon>Pseudomonadota</taxon>
        <taxon>Gammaproteobacteria</taxon>
        <taxon>Enterobacterales</taxon>
        <taxon>Erwiniaceae</taxon>
        <taxon>Pantoea</taxon>
    </lineage>
</organism>